<dbReference type="InterPro" id="IPR036412">
    <property type="entry name" value="HAD-like_sf"/>
</dbReference>
<dbReference type="InterPro" id="IPR023214">
    <property type="entry name" value="HAD_sf"/>
</dbReference>
<dbReference type="Gene3D" id="3.40.50.1000">
    <property type="entry name" value="HAD superfamily/HAD-like"/>
    <property type="match status" value="1"/>
</dbReference>
<dbReference type="NCBIfam" id="TIGR01509">
    <property type="entry name" value="HAD-SF-IA-v3"/>
    <property type="match status" value="1"/>
</dbReference>
<dbReference type="SFLD" id="SFLDS00003">
    <property type="entry name" value="Haloacid_Dehalogenase"/>
    <property type="match status" value="1"/>
</dbReference>
<dbReference type="AlphaFoldDB" id="A0AA49GTT5"/>
<protein>
    <submittedName>
        <fullName evidence="1">HAD-IA family hydrolase</fullName>
    </submittedName>
</protein>
<dbReference type="SFLD" id="SFLDG01129">
    <property type="entry name" value="C1.5:_HAD__Beta-PGM__Phosphata"/>
    <property type="match status" value="1"/>
</dbReference>
<dbReference type="EMBL" id="CP120682">
    <property type="protein sequence ID" value="WKN39105.1"/>
    <property type="molecule type" value="Genomic_DNA"/>
</dbReference>
<proteinExistence type="predicted"/>
<dbReference type="GO" id="GO:0016787">
    <property type="term" value="F:hydrolase activity"/>
    <property type="evidence" value="ECO:0007669"/>
    <property type="project" value="UniProtKB-KW"/>
</dbReference>
<dbReference type="Gene3D" id="1.10.150.240">
    <property type="entry name" value="Putative phosphatase, domain 2"/>
    <property type="match status" value="1"/>
</dbReference>
<organism evidence="1">
    <name type="scientific">Roseihalotalea indica</name>
    <dbReference type="NCBI Taxonomy" id="2867963"/>
    <lineage>
        <taxon>Bacteria</taxon>
        <taxon>Pseudomonadati</taxon>
        <taxon>Bacteroidota</taxon>
        <taxon>Cytophagia</taxon>
        <taxon>Cytophagales</taxon>
        <taxon>Catalimonadaceae</taxon>
        <taxon>Roseihalotalea</taxon>
    </lineage>
</organism>
<accession>A0AA49GTT5</accession>
<reference evidence="1" key="1">
    <citation type="journal article" date="2023" name="Comput. Struct. Biotechnol. J.">
        <title>Discovery of a novel marine Bacteroidetes with a rich repertoire of carbohydrate-active enzymes.</title>
        <authorList>
            <person name="Chen B."/>
            <person name="Liu G."/>
            <person name="Chen Q."/>
            <person name="Wang H."/>
            <person name="Liu L."/>
            <person name="Tang K."/>
        </authorList>
    </citation>
    <scope>NUCLEOTIDE SEQUENCE</scope>
    <source>
        <strain evidence="1">TK19036</strain>
    </source>
</reference>
<dbReference type="InterPro" id="IPR023198">
    <property type="entry name" value="PGP-like_dom2"/>
</dbReference>
<gene>
    <name evidence="1" type="ORF">K4G66_10385</name>
</gene>
<dbReference type="SUPFAM" id="SSF56784">
    <property type="entry name" value="HAD-like"/>
    <property type="match status" value="1"/>
</dbReference>
<name>A0AA49GTT5_9BACT</name>
<evidence type="ECO:0000313" key="1">
    <source>
        <dbReference type="EMBL" id="WKN39105.1"/>
    </source>
</evidence>
<reference evidence="1" key="2">
    <citation type="journal article" date="2024" name="Antonie Van Leeuwenhoek">
        <title>Roseihalotalea indica gen. nov., sp. nov., a halophilic Bacteroidetes from mesopelagic Southwest Indian Ocean with higher carbohydrate metabolic potential.</title>
        <authorList>
            <person name="Chen B."/>
            <person name="Zhang M."/>
            <person name="Lin D."/>
            <person name="Ye J."/>
            <person name="Tang K."/>
        </authorList>
    </citation>
    <scope>NUCLEOTIDE SEQUENCE</scope>
    <source>
        <strain evidence="1">TK19036</strain>
    </source>
</reference>
<dbReference type="InterPro" id="IPR006439">
    <property type="entry name" value="HAD-SF_hydro_IA"/>
</dbReference>
<dbReference type="PANTHER" id="PTHR43611">
    <property type="entry name" value="ALPHA-D-GLUCOSE 1-PHOSPHATE PHOSPHATASE"/>
    <property type="match status" value="1"/>
</dbReference>
<dbReference type="PANTHER" id="PTHR43611:SF3">
    <property type="entry name" value="FLAVIN MONONUCLEOTIDE HYDROLASE 1, CHLOROPLATIC"/>
    <property type="match status" value="1"/>
</dbReference>
<keyword evidence="1" id="KW-0378">Hydrolase</keyword>
<dbReference type="Pfam" id="PF00702">
    <property type="entry name" value="Hydrolase"/>
    <property type="match status" value="1"/>
</dbReference>
<sequence>MNITTLFFDVGGVLLTNGWDHVSRETAAETFGYSYEEAEARHTEQVHDFECGHISLSEYLDRVLFNEPRSFTVEEYVNFMKELSQPYTENLELLRGLAESGKYLLATINNESLELNEYRINTYRLHEFISLFFSSCNMGVMKPDCEIFRRVLRITRRQGQECLFVDDRIENVEAAQSCGLQAAFVKHPSDLPQIFKEAGIRA</sequence>